<evidence type="ECO:0000313" key="10">
    <source>
        <dbReference type="EMBL" id="PIW15981.1"/>
    </source>
</evidence>
<dbReference type="NCBIfam" id="TIGR01979">
    <property type="entry name" value="sufS"/>
    <property type="match status" value="1"/>
</dbReference>
<dbReference type="Gene3D" id="3.90.1150.10">
    <property type="entry name" value="Aspartate Aminotransferase, domain 1"/>
    <property type="match status" value="1"/>
</dbReference>
<dbReference type="EC" id="2.8.1.7" evidence="3 8"/>
<evidence type="ECO:0000256" key="6">
    <source>
        <dbReference type="ARBA" id="ARBA00050776"/>
    </source>
</evidence>
<organism evidence="10 11">
    <name type="scientific">bacterium (Candidatus Blackallbacteria) CG17_big_fil_post_rev_8_21_14_2_50_48_46</name>
    <dbReference type="NCBI Taxonomy" id="2014261"/>
    <lineage>
        <taxon>Bacteria</taxon>
        <taxon>Candidatus Blackallbacteria</taxon>
    </lineage>
</organism>
<dbReference type="Pfam" id="PF00266">
    <property type="entry name" value="Aminotran_5"/>
    <property type="match status" value="1"/>
</dbReference>
<evidence type="ECO:0000256" key="5">
    <source>
        <dbReference type="ARBA" id="ARBA00022898"/>
    </source>
</evidence>
<dbReference type="InterPro" id="IPR000192">
    <property type="entry name" value="Aminotrans_V_dom"/>
</dbReference>
<evidence type="ECO:0000256" key="3">
    <source>
        <dbReference type="ARBA" id="ARBA00012239"/>
    </source>
</evidence>
<dbReference type="PROSITE" id="PS00595">
    <property type="entry name" value="AA_TRANSFER_CLASS_5"/>
    <property type="match status" value="1"/>
</dbReference>
<comment type="caution">
    <text evidence="10">The sequence shown here is derived from an EMBL/GenBank/DDBJ whole genome shotgun (WGS) entry which is preliminary data.</text>
</comment>
<dbReference type="InterPro" id="IPR020578">
    <property type="entry name" value="Aminotrans_V_PyrdxlP_BS"/>
</dbReference>
<evidence type="ECO:0000256" key="8">
    <source>
        <dbReference type="RuleBase" id="RU004506"/>
    </source>
</evidence>
<sequence length="418" mass="45988">MTLNIERIREDFPILKQTVNGEPLIYLDNAATTQKPQAVIDALVHYYSTQNANVHRGIHTLSQQATDAFEAVREQTARFINAPSARSVIFTRGTTESVNLISYSWGESNLQPGDVIVTSQMEHHSNFVPWQRLAEKKGAELRLIPVTETGLLDLEAAAQLIDHRTKIVAVTQMSNVLGTLNDVQALARLAHAQGALIFVDGAQSVPHLPVDVQALDCDFLAFSAHKMAGPTGIGVLWGREEILAQMEPFHGGGAMIKEVFESHSTWGDLPYRFEAGTPHIEGVLGLGATLTYLTTLGMEKIHAYETLLTSYALEGLAKIEGLKLYGPQDAAQRGGILSFNLEQIHPADVGSLLDQQGIAIRTGHHCCQPLMRRFEVNGMARASFYFYNTLSEIDALLAGLQRVQRIFAKARKQTQTTH</sequence>
<proteinExistence type="inferred from homology"/>
<keyword evidence="5 8" id="KW-0663">Pyridoxal phosphate</keyword>
<evidence type="ECO:0000256" key="7">
    <source>
        <dbReference type="RuleBase" id="RU004504"/>
    </source>
</evidence>
<feature type="domain" description="Aminotransferase class V" evidence="9">
    <location>
        <begin position="25"/>
        <end position="396"/>
    </location>
</feature>
<dbReference type="GO" id="GO:0031071">
    <property type="term" value="F:cysteine desulfurase activity"/>
    <property type="evidence" value="ECO:0007669"/>
    <property type="project" value="UniProtKB-UniRule"/>
</dbReference>
<dbReference type="Proteomes" id="UP000231019">
    <property type="component" value="Unassembled WGS sequence"/>
</dbReference>
<evidence type="ECO:0000256" key="2">
    <source>
        <dbReference type="ARBA" id="ARBA00010447"/>
    </source>
</evidence>
<dbReference type="InterPro" id="IPR015422">
    <property type="entry name" value="PyrdxlP-dep_Trfase_small"/>
</dbReference>
<dbReference type="PIRSF" id="PIRSF005572">
    <property type="entry name" value="NifS"/>
    <property type="match status" value="1"/>
</dbReference>
<dbReference type="InterPro" id="IPR015424">
    <property type="entry name" value="PyrdxlP-dep_Trfase"/>
</dbReference>
<evidence type="ECO:0000256" key="4">
    <source>
        <dbReference type="ARBA" id="ARBA00022679"/>
    </source>
</evidence>
<keyword evidence="4 8" id="KW-0808">Transferase</keyword>
<reference evidence="10 11" key="1">
    <citation type="submission" date="2017-09" db="EMBL/GenBank/DDBJ databases">
        <title>Depth-based differentiation of microbial function through sediment-hosted aquifers and enrichment of novel symbionts in the deep terrestrial subsurface.</title>
        <authorList>
            <person name="Probst A.J."/>
            <person name="Ladd B."/>
            <person name="Jarett J.K."/>
            <person name="Geller-Mcgrath D.E."/>
            <person name="Sieber C.M."/>
            <person name="Emerson J.B."/>
            <person name="Anantharaman K."/>
            <person name="Thomas B.C."/>
            <person name="Malmstrom R."/>
            <person name="Stieglmeier M."/>
            <person name="Klingl A."/>
            <person name="Woyke T."/>
            <person name="Ryan C.M."/>
            <person name="Banfield J.F."/>
        </authorList>
    </citation>
    <scope>NUCLEOTIDE SEQUENCE [LARGE SCALE GENOMIC DNA]</scope>
    <source>
        <strain evidence="10">CG17_big_fil_post_rev_8_21_14_2_50_48_46</strain>
    </source>
</reference>
<dbReference type="CDD" id="cd06453">
    <property type="entry name" value="SufS_like"/>
    <property type="match status" value="1"/>
</dbReference>
<accession>A0A2M7G2H2</accession>
<comment type="function">
    <text evidence="8">Catalyzes the removal of elemental sulfur and selenium atoms from L-cysteine, L-cystine, L-selenocysteine, and L-selenocystine to produce L-alanine.</text>
</comment>
<evidence type="ECO:0000259" key="9">
    <source>
        <dbReference type="Pfam" id="PF00266"/>
    </source>
</evidence>
<evidence type="ECO:0000313" key="11">
    <source>
        <dbReference type="Proteomes" id="UP000231019"/>
    </source>
</evidence>
<dbReference type="PANTHER" id="PTHR43586:SF8">
    <property type="entry name" value="CYSTEINE DESULFURASE 1, CHLOROPLASTIC"/>
    <property type="match status" value="1"/>
</dbReference>
<dbReference type="GO" id="GO:0006534">
    <property type="term" value="P:cysteine metabolic process"/>
    <property type="evidence" value="ECO:0007669"/>
    <property type="project" value="UniProtKB-UniRule"/>
</dbReference>
<comment type="catalytic activity">
    <reaction evidence="6 8">
        <text>(sulfur carrier)-H + L-cysteine = (sulfur carrier)-SH + L-alanine</text>
        <dbReference type="Rhea" id="RHEA:43892"/>
        <dbReference type="Rhea" id="RHEA-COMP:14737"/>
        <dbReference type="Rhea" id="RHEA-COMP:14739"/>
        <dbReference type="ChEBI" id="CHEBI:29917"/>
        <dbReference type="ChEBI" id="CHEBI:35235"/>
        <dbReference type="ChEBI" id="CHEBI:57972"/>
        <dbReference type="ChEBI" id="CHEBI:64428"/>
        <dbReference type="EC" id="2.8.1.7"/>
    </reaction>
</comment>
<dbReference type="Gene3D" id="3.40.640.10">
    <property type="entry name" value="Type I PLP-dependent aspartate aminotransferase-like (Major domain)"/>
    <property type="match status" value="1"/>
</dbReference>
<protein>
    <recommendedName>
        <fullName evidence="3 8">Cysteine desulfurase</fullName>
        <ecNumber evidence="3 8">2.8.1.7</ecNumber>
    </recommendedName>
</protein>
<dbReference type="GO" id="GO:0030170">
    <property type="term" value="F:pyridoxal phosphate binding"/>
    <property type="evidence" value="ECO:0007669"/>
    <property type="project" value="UniProtKB-UniRule"/>
</dbReference>
<gene>
    <name evidence="10" type="ORF">COW36_14795</name>
</gene>
<comment type="cofactor">
    <cofactor evidence="1 7">
        <name>pyridoxal 5'-phosphate</name>
        <dbReference type="ChEBI" id="CHEBI:597326"/>
    </cofactor>
</comment>
<dbReference type="EMBL" id="PFFQ01000041">
    <property type="protein sequence ID" value="PIW15981.1"/>
    <property type="molecule type" value="Genomic_DNA"/>
</dbReference>
<dbReference type="PANTHER" id="PTHR43586">
    <property type="entry name" value="CYSTEINE DESULFURASE"/>
    <property type="match status" value="1"/>
</dbReference>
<evidence type="ECO:0000256" key="1">
    <source>
        <dbReference type="ARBA" id="ARBA00001933"/>
    </source>
</evidence>
<dbReference type="AlphaFoldDB" id="A0A2M7G2H2"/>
<dbReference type="InterPro" id="IPR015421">
    <property type="entry name" value="PyrdxlP-dep_Trfase_major"/>
</dbReference>
<dbReference type="InterPro" id="IPR010970">
    <property type="entry name" value="Cys_dSase_SufS"/>
</dbReference>
<dbReference type="InterPro" id="IPR016454">
    <property type="entry name" value="Cysteine_dSase"/>
</dbReference>
<name>A0A2M7G2H2_9BACT</name>
<comment type="similarity">
    <text evidence="2 8">Belongs to the class-V pyridoxal-phosphate-dependent aminotransferase family. Csd subfamily.</text>
</comment>
<dbReference type="SUPFAM" id="SSF53383">
    <property type="entry name" value="PLP-dependent transferases"/>
    <property type="match status" value="1"/>
</dbReference>